<evidence type="ECO:0000313" key="1">
    <source>
        <dbReference type="EMBL" id="TFJ80261.1"/>
    </source>
</evidence>
<organism evidence="1 2">
    <name type="scientific">Nannochloropsis salina CCMP1776</name>
    <dbReference type="NCBI Taxonomy" id="1027361"/>
    <lineage>
        <taxon>Eukaryota</taxon>
        <taxon>Sar</taxon>
        <taxon>Stramenopiles</taxon>
        <taxon>Ochrophyta</taxon>
        <taxon>Eustigmatophyceae</taxon>
        <taxon>Eustigmatales</taxon>
        <taxon>Monodopsidaceae</taxon>
        <taxon>Microchloropsis</taxon>
        <taxon>Microchloropsis salina</taxon>
    </lineage>
</organism>
<comment type="caution">
    <text evidence="1">The sequence shown here is derived from an EMBL/GenBank/DDBJ whole genome shotgun (WGS) entry which is preliminary data.</text>
</comment>
<protein>
    <recommendedName>
        <fullName evidence="3">Uracil phosphoribosyltransferase</fullName>
    </recommendedName>
</protein>
<dbReference type="EMBL" id="SDOX01000175">
    <property type="protein sequence ID" value="TFJ80261.1"/>
    <property type="molecule type" value="Genomic_DNA"/>
</dbReference>
<proteinExistence type="predicted"/>
<dbReference type="AlphaFoldDB" id="A0A4D9CMC5"/>
<accession>A0A4D9CMC5</accession>
<dbReference type="Proteomes" id="UP000355283">
    <property type="component" value="Unassembled WGS sequence"/>
</dbReference>
<dbReference type="InterPro" id="IPR012469">
    <property type="entry name" value="DUF1688"/>
</dbReference>
<dbReference type="OrthoDB" id="2153176at2759"/>
<dbReference type="Pfam" id="PF07958">
    <property type="entry name" value="DUF1688"/>
    <property type="match status" value="1"/>
</dbReference>
<dbReference type="PANTHER" id="PTHR31687:SF3">
    <property type="entry name" value="PROTEIN URG3"/>
    <property type="match status" value="1"/>
</dbReference>
<keyword evidence="2" id="KW-1185">Reference proteome</keyword>
<reference evidence="1 2" key="1">
    <citation type="submission" date="2019-01" db="EMBL/GenBank/DDBJ databases">
        <title>Nuclear Genome Assembly of the Microalgal Biofuel strain Nannochloropsis salina CCMP1776.</title>
        <authorList>
            <person name="Hovde B."/>
        </authorList>
    </citation>
    <scope>NUCLEOTIDE SEQUENCE [LARGE SCALE GENOMIC DNA]</scope>
    <source>
        <strain evidence="1 2">CCMP1776</strain>
    </source>
</reference>
<dbReference type="PANTHER" id="PTHR31687">
    <property type="match status" value="1"/>
</dbReference>
<gene>
    <name evidence="1" type="ORF">NSK_008404</name>
</gene>
<sequence>MSCSSPPPTSATTSVGSPCIHQASKKTRLLLQDPVAELRALPTIRERCQQIYAAGQRGELKHFALHEDKIGEVVDYVQSVIEERFPGGMDMVPNHSRYRHFEPGNVDRLSQLRSACKDVDKREVARRLVDLVVVSVLLDAGGGEKWKYVEKETGLTINRSEGLGVASFRMFMDGAFSSDAEQAKGKRLQADAVGLQALTSQRVREGFQVKEDSNPLVGTEGRAALLRRLGKALEEHPEFFSSRLASKGADEDGGPESFRPGYLVDYLFTQAKPGTDPASVPVHDLWRVVMDGLESIWPAGRTSVGGRPMGDVWPHSALAPGGQVAEGGDGGLGEEKEAGTCLVPFHKLSQWLTYSLMEPLAEAGLALTETRHMTGLPEYRNGGLFVDLGVLEAKRPELLDPAGHAPGSEVIVEWRALTVVLLDEVARRLREKLGASEESLPLVKVLEGGTWTAGRKIAREKRPDSCGPPIVIVSDGTVF</sequence>
<evidence type="ECO:0000313" key="2">
    <source>
        <dbReference type="Proteomes" id="UP000355283"/>
    </source>
</evidence>
<name>A0A4D9CMC5_9STRA</name>
<evidence type="ECO:0008006" key="3">
    <source>
        <dbReference type="Google" id="ProtNLM"/>
    </source>
</evidence>